<evidence type="ECO:0000259" key="2">
    <source>
        <dbReference type="Pfam" id="PF02399"/>
    </source>
</evidence>
<reference evidence="3 4" key="1">
    <citation type="journal article" date="2014" name="Nat. Commun.">
        <title>Klebsormidium flaccidum genome reveals primary factors for plant terrestrial adaptation.</title>
        <authorList>
            <person name="Hori K."/>
            <person name="Maruyama F."/>
            <person name="Fujisawa T."/>
            <person name="Togashi T."/>
            <person name="Yamamoto N."/>
            <person name="Seo M."/>
            <person name="Sato S."/>
            <person name="Yamada T."/>
            <person name="Mori H."/>
            <person name="Tajima N."/>
            <person name="Moriyama T."/>
            <person name="Ikeuchi M."/>
            <person name="Watanabe M."/>
            <person name="Wada H."/>
            <person name="Kobayashi K."/>
            <person name="Saito M."/>
            <person name="Masuda T."/>
            <person name="Sasaki-Sekimoto Y."/>
            <person name="Mashiguchi K."/>
            <person name="Awai K."/>
            <person name="Shimojima M."/>
            <person name="Masuda S."/>
            <person name="Iwai M."/>
            <person name="Nobusawa T."/>
            <person name="Narise T."/>
            <person name="Kondo S."/>
            <person name="Saito H."/>
            <person name="Sato R."/>
            <person name="Murakawa M."/>
            <person name="Ihara Y."/>
            <person name="Oshima-Yamada Y."/>
            <person name="Ohtaka K."/>
            <person name="Satoh M."/>
            <person name="Sonobe K."/>
            <person name="Ishii M."/>
            <person name="Ohtani R."/>
            <person name="Kanamori-Sato M."/>
            <person name="Honoki R."/>
            <person name="Miyazaki D."/>
            <person name="Mochizuki H."/>
            <person name="Umetsu J."/>
            <person name="Higashi K."/>
            <person name="Shibata D."/>
            <person name="Kamiya Y."/>
            <person name="Sato N."/>
            <person name="Nakamura Y."/>
            <person name="Tabata S."/>
            <person name="Ida S."/>
            <person name="Kurokawa K."/>
            <person name="Ohta H."/>
        </authorList>
    </citation>
    <scope>NUCLEOTIDE SEQUENCE [LARGE SCALE GENOMIC DNA]</scope>
    <source>
        <strain evidence="3 4">NIES-2285</strain>
    </source>
</reference>
<feature type="compositionally biased region" description="Basic and acidic residues" evidence="1">
    <location>
        <begin position="331"/>
        <end position="343"/>
    </location>
</feature>
<dbReference type="Pfam" id="PF02399">
    <property type="entry name" value="Herpes_ori_bp"/>
    <property type="match status" value="1"/>
</dbReference>
<feature type="compositionally biased region" description="Polar residues" evidence="1">
    <location>
        <begin position="82"/>
        <end position="91"/>
    </location>
</feature>
<evidence type="ECO:0000256" key="1">
    <source>
        <dbReference type="SAM" id="MobiDB-lite"/>
    </source>
</evidence>
<feature type="compositionally biased region" description="Polar residues" evidence="1">
    <location>
        <begin position="137"/>
        <end position="149"/>
    </location>
</feature>
<dbReference type="GO" id="GO:0006260">
    <property type="term" value="P:DNA replication"/>
    <property type="evidence" value="ECO:0007669"/>
    <property type="project" value="InterPro"/>
</dbReference>
<feature type="compositionally biased region" description="Acidic residues" evidence="1">
    <location>
        <begin position="356"/>
        <end position="379"/>
    </location>
</feature>
<feature type="non-terminal residue" evidence="3">
    <location>
        <position position="1"/>
    </location>
</feature>
<feature type="domain" description="Replication origin-binding protein" evidence="2">
    <location>
        <begin position="1012"/>
        <end position="1083"/>
    </location>
</feature>
<feature type="region of interest" description="Disordered" evidence="1">
    <location>
        <begin position="27"/>
        <end position="60"/>
    </location>
</feature>
<name>A0A1Y1IMW1_KLENI</name>
<feature type="region of interest" description="Disordered" evidence="1">
    <location>
        <begin position="130"/>
        <end position="261"/>
    </location>
</feature>
<feature type="compositionally biased region" description="Basic and acidic residues" evidence="1">
    <location>
        <begin position="599"/>
        <end position="608"/>
    </location>
</feature>
<feature type="region of interest" description="Disordered" evidence="1">
    <location>
        <begin position="307"/>
        <end position="414"/>
    </location>
</feature>
<proteinExistence type="predicted"/>
<feature type="compositionally biased region" description="Basic and acidic residues" evidence="1">
    <location>
        <begin position="395"/>
        <end position="409"/>
    </location>
</feature>
<feature type="compositionally biased region" description="Basic and acidic residues" evidence="1">
    <location>
        <begin position="240"/>
        <end position="250"/>
    </location>
</feature>
<evidence type="ECO:0000313" key="3">
    <source>
        <dbReference type="EMBL" id="GAQ92245.1"/>
    </source>
</evidence>
<protein>
    <recommendedName>
        <fullName evidence="2">Replication origin-binding protein domain-containing protein</fullName>
    </recommendedName>
</protein>
<feature type="compositionally biased region" description="Polar residues" evidence="1">
    <location>
        <begin position="197"/>
        <end position="214"/>
    </location>
</feature>
<feature type="region of interest" description="Disordered" evidence="1">
    <location>
        <begin position="79"/>
        <end position="101"/>
    </location>
</feature>
<dbReference type="GO" id="GO:0005524">
    <property type="term" value="F:ATP binding"/>
    <property type="evidence" value="ECO:0007669"/>
    <property type="project" value="InterPro"/>
</dbReference>
<organism evidence="3 4">
    <name type="scientific">Klebsormidium nitens</name>
    <name type="common">Green alga</name>
    <name type="synonym">Ulothrix nitens</name>
    <dbReference type="NCBI Taxonomy" id="105231"/>
    <lineage>
        <taxon>Eukaryota</taxon>
        <taxon>Viridiplantae</taxon>
        <taxon>Streptophyta</taxon>
        <taxon>Klebsormidiophyceae</taxon>
        <taxon>Klebsormidiales</taxon>
        <taxon>Klebsormidiaceae</taxon>
        <taxon>Klebsormidium</taxon>
    </lineage>
</organism>
<dbReference type="GO" id="GO:0003688">
    <property type="term" value="F:DNA replication origin binding"/>
    <property type="evidence" value="ECO:0007669"/>
    <property type="project" value="InterPro"/>
</dbReference>
<gene>
    <name evidence="3" type="ORF">KFL_009560010</name>
</gene>
<feature type="compositionally biased region" description="Polar residues" evidence="1">
    <location>
        <begin position="1266"/>
        <end position="1275"/>
    </location>
</feature>
<feature type="region of interest" description="Disordered" evidence="1">
    <location>
        <begin position="1266"/>
        <end position="1326"/>
    </location>
</feature>
<dbReference type="Proteomes" id="UP000054558">
    <property type="component" value="Unassembled WGS sequence"/>
</dbReference>
<keyword evidence="4" id="KW-1185">Reference proteome</keyword>
<feature type="region of interest" description="Disordered" evidence="1">
    <location>
        <begin position="584"/>
        <end position="608"/>
    </location>
</feature>
<feature type="compositionally biased region" description="Polar residues" evidence="1">
    <location>
        <begin position="1285"/>
        <end position="1294"/>
    </location>
</feature>
<sequence length="1738" mass="193036">LLYARPGRNSLNLDTCFPARRPAAPIHASCGAPESDCDESNPAAGRHHSTTANESQMFLDSGPLTRGLIETLLMIGGIESNPGMSQNSDSPGGSGGRHLFTIPPWQEVHESSRPKALDTRVFEEWQLQKSDVGAVTSARSTSQPTQSGMEQPIALGISEEGGPSSSAPPPATGPHPTTQLAPSEAAEVAGRKRATPSRESSSPPIGTTQQTESPNEAAMRHEPTSREPAISKELPSQGERATRSGAHAEVDVDPGNTVLPNLEEPSELELAEFLAERRAQATEGGEAGSAFTRVGDLAFPVNATALEWHGRPHKVTARGARNSRRATGRKRSLDARSPVDDARVHRRTGPTAPAASDEDADEDIEDSSGESESEIEPDSDDLRAMDDSQLSDDDPNVHRAVDETRERGGVPRSVDAAFAGMRLRMGEMRRQEEAPDLDRPSDPELGHSSLVYEAVPEPVVQSDPLTGNEVFKKDDFRVLRVREHGTNCFHQTKANPRGRLPGPKLFMQQEAALLNHEAQVVLHKWSGKVRNGVRISWRSFASYPDWETARSHLEGRHKSVTEIIQHGKPCKPYLDLDGKDGLPLKTKRAQETDGGVEAGHGEGERHTKEEVMGTIEEWAGIVFAACYGHELEKSSFVWIESSGQAKFSLHLTINQLAPRQLVFGSNTGGAAHFARRLKERLRQWHSSIAALIDLNVYTVDREWRTPGSAKVERPESVLSCVDRSRSWKDALVTWLEPLEAREEVKVPFQLPERLHERYKNPRDMSERGTERSSKNEEFVKARMLALLRERLHRTAYEEGPDRFNYSDRSEPCYTGRIHENHQNLTCHLNPNGKIYALCFSNNTEGGDSESPCISRAFYLGDLFEDNVSFEAGAVKVDVQHLKRVPGASTSELLAEVAAGSATADDLMKLNTVANEWIAGKFPLLGIRSGVNTGKTVFCGAVSDELFELVRQASGRPMRTCMITYRGAQAEDLKQRFPRTANYLDLKADYENEWFENPDDKHTLLTALQSRERFPEIVIQVDSLLNLRPGRIGEVPPFDLVILDEVASILAHLSAATLRNGMETGELFLEIVQRATRVLAMDDGYGQREHDFFQLAAVHGKLIINTRRASVPLTFRVCQDERAWLERIVSDLAAGKNVVVVSMSAKVLERIQDRVITQISLTESDILIHKALSGGDNTALLRNVAVNWKVRLLMYSPTVEAGVNFDEDWFHTKFLYMCRKSTTARAAWQATLRVRRTQSSLVHCFVQESISVVLDCAPEIPASCLHTSRQSSTAPAVQTPDPGDESPSQEGNRLDQQVAAGSPLNRASRPHQPAVETANPKQQLKGSFNLPRRVTLAETLQYLQACTTYQTAAWRRVVSRTENSARAVRLIEDGPLFRAYVHTEAERRNSDARLLQDFQLQVARAGHVVEIEQCEEDSEKSAKRRGLDPEAFKIIEANAIDAAEYRRLKRLRDVKRDKGAENLEVIRYEACLYYGLKNLDEHFFKETKAAFKPPFSKQLDFLLKVMVEGRFLDEGTVARKSNEVVMVEAARTLLKDMGLAHPLDVRGETRSLLAGGLRDRLLGSDLFKGRPKRAGAKVAMAERAVSEMFGIHLPAPKEGKAHLDPGQLKTVMNGVLKYMGLKVGKQIEVKRPRRGKGKQNESGSGNSDYKYKLERKYVLRMAKLVKLQFREVPRVWQYRGELSPALREYLDSVDASDLDNLLRRPSGQPLLEDLAAPQVLGDDDIGLCIIVPKDKLPSD</sequence>
<feature type="compositionally biased region" description="Basic residues" evidence="1">
    <location>
        <begin position="311"/>
        <end position="330"/>
    </location>
</feature>
<evidence type="ECO:0000313" key="4">
    <source>
        <dbReference type="Proteomes" id="UP000054558"/>
    </source>
</evidence>
<accession>A0A1Y1IMW1</accession>
<dbReference type="OMA" id="ENEWFEN"/>
<dbReference type="InterPro" id="IPR003450">
    <property type="entry name" value="Replication_origin-bd"/>
</dbReference>
<dbReference type="EMBL" id="DF237905">
    <property type="protein sequence ID" value="GAQ92245.1"/>
    <property type="molecule type" value="Genomic_DNA"/>
</dbReference>